<organism evidence="1">
    <name type="scientific">viral metagenome</name>
    <dbReference type="NCBI Taxonomy" id="1070528"/>
    <lineage>
        <taxon>unclassified sequences</taxon>
        <taxon>metagenomes</taxon>
        <taxon>organismal metagenomes</taxon>
    </lineage>
</organism>
<protein>
    <submittedName>
        <fullName evidence="1">Uncharacterized protein</fullName>
    </submittedName>
</protein>
<dbReference type="AlphaFoldDB" id="A0A6M3L7Y7"/>
<gene>
    <name evidence="1" type="ORF">MM415B03456_0011</name>
</gene>
<reference evidence="1" key="1">
    <citation type="submission" date="2020-03" db="EMBL/GenBank/DDBJ databases">
        <title>The deep terrestrial virosphere.</title>
        <authorList>
            <person name="Holmfeldt K."/>
            <person name="Nilsson E."/>
            <person name="Simone D."/>
            <person name="Lopez-Fernandez M."/>
            <person name="Wu X."/>
            <person name="de Brujin I."/>
            <person name="Lundin D."/>
            <person name="Andersson A."/>
            <person name="Bertilsson S."/>
            <person name="Dopson M."/>
        </authorList>
    </citation>
    <scope>NUCLEOTIDE SEQUENCE</scope>
    <source>
        <strain evidence="1">MM415B03456</strain>
    </source>
</reference>
<accession>A0A6M3L7Y7</accession>
<evidence type="ECO:0000313" key="1">
    <source>
        <dbReference type="EMBL" id="QJA91137.1"/>
    </source>
</evidence>
<name>A0A6M3L7Y7_9ZZZZ</name>
<dbReference type="EMBL" id="MT142964">
    <property type="protein sequence ID" value="QJA91137.1"/>
    <property type="molecule type" value="Genomic_DNA"/>
</dbReference>
<sequence length="58" mass="6643">MTPVNYYQLDRYGRKTALRSAHFDRIDKKGKFILTTHAGGSVKVDIMQITDESLLKLT</sequence>
<proteinExistence type="predicted"/>